<sequence>MSKTIGGSFILEDTDYRSIVTPEDCTEEHRMIARMTEDFVEGEIAPLDEELEALDYELTVGLLRKAGELGLLGAEVPEAYGGLGLDKLSSTIINEKLSGASSFALTIGAHVGIGTLPIVYFGSDEQKRKYLPALASGEKIAAYCLTEPSSGSDALAARTMAQRSEDGTFYTLNGTKQFITNAGFADLFIVYAKVNGTAFSTFIVERTMEGVSIGPEEKKMGIKGSSTCPLILEDVKVPAENLLWEEGKGHLIAFNILNIGRFKLAAGCVGGCKDALGYAVRYARERKQFGRAVASFPLIGSKLAEMNIRTYVLESMVYRTAGLFDEGLAGVDSGSGSVGPASAKAIAEYALECSVNKVFGSEALDFVVDEGMQIHGGYGYIREYRIERMYRDSRINRIFEGTNEINRLLIPGTLIKRAMKGELPLIPKAMALQAELLSLVPGQSFEGVLEEETHLLAMSKKIFLMVGAQAVQKFQAKLEEEQEILSRLADMLISVYAMESALLRAKKRNTVSGEEKGRLASEMTSVFVHQTFVDIERWARETLAAIESGDMLRTQLSVLKKLARRQELPAIALRRTIAGRVIDAGGYVV</sequence>
<dbReference type="PANTHER" id="PTHR43884">
    <property type="entry name" value="ACYL-COA DEHYDROGENASE"/>
    <property type="match status" value="1"/>
</dbReference>
<name>A0ABU9DJZ7_9BACL</name>
<protein>
    <submittedName>
        <fullName evidence="10">Acyl-CoA dehydrogenase family protein</fullName>
    </submittedName>
</protein>
<evidence type="ECO:0000256" key="3">
    <source>
        <dbReference type="ARBA" id="ARBA00022630"/>
    </source>
</evidence>
<evidence type="ECO:0000259" key="9">
    <source>
        <dbReference type="Pfam" id="PF21263"/>
    </source>
</evidence>
<proteinExistence type="inferred from homology"/>
<dbReference type="InterPro" id="IPR036250">
    <property type="entry name" value="AcylCo_DH-like_C"/>
</dbReference>
<dbReference type="InterPro" id="IPR049426">
    <property type="entry name" value="Acyl-CoA-dh-like_C"/>
</dbReference>
<comment type="cofactor">
    <cofactor evidence="1 5">
        <name>FAD</name>
        <dbReference type="ChEBI" id="CHEBI:57692"/>
    </cofactor>
</comment>
<keyword evidence="11" id="KW-1185">Reference proteome</keyword>
<dbReference type="SUPFAM" id="SSF56645">
    <property type="entry name" value="Acyl-CoA dehydrogenase NM domain-like"/>
    <property type="match status" value="1"/>
</dbReference>
<dbReference type="Proteomes" id="UP001469365">
    <property type="component" value="Unassembled WGS sequence"/>
</dbReference>
<dbReference type="InterPro" id="IPR006089">
    <property type="entry name" value="Acyl-CoA_DH_CS"/>
</dbReference>
<dbReference type="InterPro" id="IPR006091">
    <property type="entry name" value="Acyl-CoA_Oxase/DH_mid-dom"/>
</dbReference>
<feature type="domain" description="Acyl-CoA dehydrogenase-like C-terminal" evidence="9">
    <location>
        <begin position="459"/>
        <end position="561"/>
    </location>
</feature>
<dbReference type="InterPro" id="IPR037069">
    <property type="entry name" value="AcylCoA_DH/ox_N_sf"/>
</dbReference>
<evidence type="ECO:0000256" key="4">
    <source>
        <dbReference type="ARBA" id="ARBA00022827"/>
    </source>
</evidence>
<dbReference type="PANTHER" id="PTHR43884:SF12">
    <property type="entry name" value="ISOVALERYL-COA DEHYDROGENASE, MITOCHONDRIAL-RELATED"/>
    <property type="match status" value="1"/>
</dbReference>
<evidence type="ECO:0000313" key="11">
    <source>
        <dbReference type="Proteomes" id="UP001469365"/>
    </source>
</evidence>
<dbReference type="RefSeq" id="WP_341416294.1">
    <property type="nucleotide sequence ID" value="NZ_JBBPCC010000009.1"/>
</dbReference>
<accession>A0ABU9DJZ7</accession>
<dbReference type="InterPro" id="IPR009075">
    <property type="entry name" value="AcylCo_DH/oxidase_C"/>
</dbReference>
<gene>
    <name evidence="10" type="ORF">WMW72_14890</name>
</gene>
<dbReference type="PROSITE" id="PS00072">
    <property type="entry name" value="ACYL_COA_DH_1"/>
    <property type="match status" value="1"/>
</dbReference>
<dbReference type="SUPFAM" id="SSF47203">
    <property type="entry name" value="Acyl-CoA dehydrogenase C-terminal domain-like"/>
    <property type="match status" value="1"/>
</dbReference>
<dbReference type="Gene3D" id="1.10.540.10">
    <property type="entry name" value="Acyl-CoA dehydrogenase/oxidase, N-terminal domain"/>
    <property type="match status" value="1"/>
</dbReference>
<dbReference type="InterPro" id="IPR046373">
    <property type="entry name" value="Acyl-CoA_Oxase/DH_mid-dom_sf"/>
</dbReference>
<dbReference type="Pfam" id="PF00441">
    <property type="entry name" value="Acyl-CoA_dh_1"/>
    <property type="match status" value="1"/>
</dbReference>
<dbReference type="EMBL" id="JBBPCC010000009">
    <property type="protein sequence ID" value="MEK8129190.1"/>
    <property type="molecule type" value="Genomic_DNA"/>
</dbReference>
<reference evidence="10 11" key="1">
    <citation type="submission" date="2024-04" db="EMBL/GenBank/DDBJ databases">
        <title>draft genome sequnece of Paenibacillus filicis.</title>
        <authorList>
            <person name="Kim D.-U."/>
        </authorList>
    </citation>
    <scope>NUCLEOTIDE SEQUENCE [LARGE SCALE GENOMIC DNA]</scope>
    <source>
        <strain evidence="10 11">KACC14197</strain>
    </source>
</reference>
<evidence type="ECO:0000259" key="8">
    <source>
        <dbReference type="Pfam" id="PF02771"/>
    </source>
</evidence>
<evidence type="ECO:0000259" key="7">
    <source>
        <dbReference type="Pfam" id="PF02770"/>
    </source>
</evidence>
<feature type="domain" description="Acyl-CoA oxidase/dehydrogenase middle" evidence="7">
    <location>
        <begin position="142"/>
        <end position="235"/>
    </location>
</feature>
<dbReference type="PROSITE" id="PS00073">
    <property type="entry name" value="ACYL_COA_DH_2"/>
    <property type="match status" value="1"/>
</dbReference>
<dbReference type="InterPro" id="IPR013786">
    <property type="entry name" value="AcylCoA_DH/ox_N"/>
</dbReference>
<dbReference type="Pfam" id="PF02770">
    <property type="entry name" value="Acyl-CoA_dh_M"/>
    <property type="match status" value="1"/>
</dbReference>
<feature type="domain" description="Acyl-CoA dehydrogenase/oxidase N-terminal" evidence="8">
    <location>
        <begin position="26"/>
        <end position="138"/>
    </location>
</feature>
<keyword evidence="4 5" id="KW-0274">FAD</keyword>
<dbReference type="Pfam" id="PF02771">
    <property type="entry name" value="Acyl-CoA_dh_N"/>
    <property type="match status" value="1"/>
</dbReference>
<comment type="caution">
    <text evidence="10">The sequence shown here is derived from an EMBL/GenBank/DDBJ whole genome shotgun (WGS) entry which is preliminary data.</text>
</comment>
<evidence type="ECO:0000259" key="6">
    <source>
        <dbReference type="Pfam" id="PF00441"/>
    </source>
</evidence>
<feature type="domain" description="Acyl-CoA dehydrogenase/oxidase C-terminal" evidence="6">
    <location>
        <begin position="247"/>
        <end position="410"/>
    </location>
</feature>
<comment type="similarity">
    <text evidence="2 5">Belongs to the acyl-CoA dehydrogenase family.</text>
</comment>
<evidence type="ECO:0000313" key="10">
    <source>
        <dbReference type="EMBL" id="MEK8129190.1"/>
    </source>
</evidence>
<dbReference type="InterPro" id="IPR009100">
    <property type="entry name" value="AcylCoA_DH/oxidase_NM_dom_sf"/>
</dbReference>
<organism evidence="10 11">
    <name type="scientific">Paenibacillus filicis</name>
    <dbReference type="NCBI Taxonomy" id="669464"/>
    <lineage>
        <taxon>Bacteria</taxon>
        <taxon>Bacillati</taxon>
        <taxon>Bacillota</taxon>
        <taxon>Bacilli</taxon>
        <taxon>Bacillales</taxon>
        <taxon>Paenibacillaceae</taxon>
        <taxon>Paenibacillus</taxon>
    </lineage>
</organism>
<evidence type="ECO:0000256" key="5">
    <source>
        <dbReference type="RuleBase" id="RU362125"/>
    </source>
</evidence>
<dbReference type="Gene3D" id="2.40.110.10">
    <property type="entry name" value="Butyryl-CoA Dehydrogenase, subunit A, domain 2"/>
    <property type="match status" value="1"/>
</dbReference>
<evidence type="ECO:0000256" key="1">
    <source>
        <dbReference type="ARBA" id="ARBA00001974"/>
    </source>
</evidence>
<keyword evidence="3 5" id="KW-0285">Flavoprotein</keyword>
<keyword evidence="5" id="KW-0560">Oxidoreductase</keyword>
<evidence type="ECO:0000256" key="2">
    <source>
        <dbReference type="ARBA" id="ARBA00009347"/>
    </source>
</evidence>
<dbReference type="Gene3D" id="1.20.140.10">
    <property type="entry name" value="Butyryl-CoA Dehydrogenase, subunit A, domain 3"/>
    <property type="match status" value="2"/>
</dbReference>
<dbReference type="Pfam" id="PF21263">
    <property type="entry name" value="Acyl-CoA-dh_C"/>
    <property type="match status" value="1"/>
</dbReference>